<feature type="binding site" evidence="5">
    <location>
        <position position="267"/>
    </location>
    <ligand>
        <name>dimethylallyl diphosphate</name>
        <dbReference type="ChEBI" id="CHEBI:57623"/>
    </ligand>
</feature>
<feature type="binding site" evidence="5">
    <location>
        <position position="267"/>
    </location>
    <ligand>
        <name>isopentenyl diphosphate</name>
        <dbReference type="ChEBI" id="CHEBI:128769"/>
    </ligand>
</feature>
<feature type="transmembrane region" description="Helical" evidence="6">
    <location>
        <begin position="324"/>
        <end position="346"/>
    </location>
</feature>
<keyword evidence="5" id="KW-0560">Oxidoreductase</keyword>
<evidence type="ECO:0000313" key="7">
    <source>
        <dbReference type="EMBL" id="PPS22981.1"/>
    </source>
</evidence>
<feature type="binding site" evidence="5">
    <location>
        <position position="128"/>
    </location>
    <ligand>
        <name>isopentenyl diphosphate</name>
        <dbReference type="ChEBI" id="CHEBI:128769"/>
    </ligand>
</feature>
<dbReference type="PANTHER" id="PTHR30426">
    <property type="entry name" value="4-HYDROXY-3-METHYLBUT-2-ENYL DIPHOSPHATE REDUCTASE"/>
    <property type="match status" value="1"/>
</dbReference>
<feature type="binding site" evidence="5">
    <location>
        <position position="224"/>
    </location>
    <ligand>
        <name>dimethylallyl diphosphate</name>
        <dbReference type="ChEBI" id="CHEBI:57623"/>
    </ligand>
</feature>
<keyword evidence="1 5" id="KW-0004">4Fe-4S</keyword>
<feature type="active site" description="Proton donor" evidence="5">
    <location>
        <position position="130"/>
    </location>
</feature>
<comment type="catalytic activity">
    <reaction evidence="5">
        <text>isopentenyl diphosphate + 2 oxidized [2Fe-2S]-[ferredoxin] + H2O = (2E)-4-hydroxy-3-methylbut-2-enyl diphosphate + 2 reduced [2Fe-2S]-[ferredoxin] + 2 H(+)</text>
        <dbReference type="Rhea" id="RHEA:24488"/>
        <dbReference type="Rhea" id="RHEA-COMP:10000"/>
        <dbReference type="Rhea" id="RHEA-COMP:10001"/>
        <dbReference type="ChEBI" id="CHEBI:15377"/>
        <dbReference type="ChEBI" id="CHEBI:15378"/>
        <dbReference type="ChEBI" id="CHEBI:33737"/>
        <dbReference type="ChEBI" id="CHEBI:33738"/>
        <dbReference type="ChEBI" id="CHEBI:128753"/>
        <dbReference type="ChEBI" id="CHEBI:128769"/>
        <dbReference type="EC" id="1.17.7.4"/>
    </reaction>
</comment>
<proteinExistence type="inferred from homology"/>
<dbReference type="EC" id="1.17.7.4" evidence="5"/>
<feature type="binding site" evidence="5">
    <location>
        <position position="78"/>
    </location>
    <ligand>
        <name>dimethylallyl diphosphate</name>
        <dbReference type="ChEBI" id="CHEBI:57623"/>
    </ligand>
</feature>
<organism evidence="7 8">
    <name type="scientific">Brachyspira murdochii</name>
    <dbReference type="NCBI Taxonomy" id="84378"/>
    <lineage>
        <taxon>Bacteria</taxon>
        <taxon>Pseudomonadati</taxon>
        <taxon>Spirochaetota</taxon>
        <taxon>Spirochaetia</taxon>
        <taxon>Brachyspirales</taxon>
        <taxon>Brachyspiraceae</taxon>
        <taxon>Brachyspira</taxon>
    </lineage>
</organism>
<feature type="binding site" evidence="5">
    <location>
        <position position="128"/>
    </location>
    <ligand>
        <name>dimethylallyl diphosphate</name>
        <dbReference type="ChEBI" id="CHEBI:57623"/>
    </ligand>
</feature>
<evidence type="ECO:0000256" key="4">
    <source>
        <dbReference type="ARBA" id="ARBA00023014"/>
    </source>
</evidence>
<protein>
    <recommendedName>
        <fullName evidence="5">4-hydroxy-3-methylbut-2-enyl diphosphate reductase</fullName>
        <shortName evidence="5">HMBPP reductase</shortName>
        <ecNumber evidence="5">1.17.7.4</ecNumber>
    </recommendedName>
</protein>
<keyword evidence="6" id="KW-1133">Transmembrane helix</keyword>
<evidence type="ECO:0000313" key="8">
    <source>
        <dbReference type="Proteomes" id="UP000238924"/>
    </source>
</evidence>
<name>A0ABX5B6X4_9SPIR</name>
<feature type="binding site" evidence="5">
    <location>
        <position position="225"/>
    </location>
    <ligand>
        <name>(2E)-4-hydroxy-3-methylbut-2-enyl diphosphate</name>
        <dbReference type="ChEBI" id="CHEBI:128753"/>
    </ligand>
</feature>
<dbReference type="HAMAP" id="MF_00191">
    <property type="entry name" value="IspH"/>
    <property type="match status" value="1"/>
</dbReference>
<dbReference type="Proteomes" id="UP000238924">
    <property type="component" value="Unassembled WGS sequence"/>
</dbReference>
<comment type="function">
    <text evidence="5">Catalyzes the conversion of 1-hydroxy-2-methyl-2-(E)-butenyl 4-diphosphate (HMBPP) into a mixture of isopentenyl diphosphate (IPP) and dimethylallyl diphosphate (DMAPP). Acts in the terminal step of the DOXP/MEP pathway for isoprenoid precursor biosynthesis.</text>
</comment>
<evidence type="ECO:0000256" key="2">
    <source>
        <dbReference type="ARBA" id="ARBA00022723"/>
    </source>
</evidence>
<feature type="transmembrane region" description="Helical" evidence="6">
    <location>
        <begin position="391"/>
        <end position="409"/>
    </location>
</feature>
<feature type="transmembrane region" description="Helical" evidence="6">
    <location>
        <begin position="430"/>
        <end position="449"/>
    </location>
</feature>
<dbReference type="NCBIfam" id="TIGR00216">
    <property type="entry name" value="ispH_lytB"/>
    <property type="match status" value="1"/>
</dbReference>
<sequence length="583" mass="66206">MNVDIGKFAGFCDGVKYAVENTFSQAAKNNNNDDIYIDGHLIHNPQTLDMLENIGVKTYEDNEDMSVLNNKTVIVRAHGISPKRREALSSHAKKIVNLTCKYVAKIQGLVKKHSSLGYRIIVIGNPKHPEIIGVCGYANDVYVVYKDEDLNNLPNDTKKTLIAAQTTLQKSVFDKYVDKIKEKYPDTEIIVKNTICEATEQRQNEVLEIAKRNDAVLVIGGSESSNTRNLYNIASSIKPAFYVEYKEDLEKIDLSKYKNVGIMAGASTPDWLIEDVAQTIKDKYASPITRFVSRIFDFLNYGYIFFSVGAFLMSYAIYDILSEPFQYKIGIVIAAYYLYMSLGNGYSNYTIKISDKRRYLFYQKNKLFFMTLITVSALSMFYLAYKVDIGILMLTILSSLLGIGYNISFENKSRFETSVFFKLFKKLIPFKAIVISVAVTVLLNGSIFIMHRNIIKEKPFLYIFSTSIVFLFMFIRQALIEIKFSQSDKIAGAVTLTTYIDSSKLAVITRIIPIVLILFMIVSILIGKFPLELNKLKYFIPIIYSSVVSFAVMKKKIITSRHLFSILIDSPLYVLFLAALINI</sequence>
<dbReference type="InterPro" id="IPR003451">
    <property type="entry name" value="LytB/IspH"/>
</dbReference>
<feature type="binding site" evidence="5">
    <location>
        <position position="100"/>
    </location>
    <ligand>
        <name>[4Fe-4S] cluster</name>
        <dbReference type="ChEBI" id="CHEBI:49883"/>
    </ligand>
</feature>
<feature type="binding site" evidence="5">
    <location>
        <position position="226"/>
    </location>
    <ligand>
        <name>isopentenyl diphosphate</name>
        <dbReference type="ChEBI" id="CHEBI:128769"/>
    </ligand>
</feature>
<feature type="binding site" evidence="5">
    <location>
        <position position="196"/>
    </location>
    <ligand>
        <name>[4Fe-4S] cluster</name>
        <dbReference type="ChEBI" id="CHEBI:49883"/>
    </ligand>
</feature>
<feature type="binding site" evidence="5">
    <location>
        <position position="43"/>
    </location>
    <ligand>
        <name>(2E)-4-hydroxy-3-methylbut-2-enyl diphosphate</name>
        <dbReference type="ChEBI" id="CHEBI:128753"/>
    </ligand>
</feature>
<dbReference type="Gene3D" id="3.40.50.11270">
    <property type="match status" value="1"/>
</dbReference>
<comment type="similarity">
    <text evidence="5">Belongs to the IspH family.</text>
</comment>
<feature type="transmembrane region" description="Helical" evidence="6">
    <location>
        <begin position="367"/>
        <end position="385"/>
    </location>
</feature>
<feature type="transmembrane region" description="Helical" evidence="6">
    <location>
        <begin position="511"/>
        <end position="530"/>
    </location>
</feature>
<dbReference type="Pfam" id="PF02401">
    <property type="entry name" value="LYTB"/>
    <property type="match status" value="1"/>
</dbReference>
<dbReference type="Gene3D" id="3.40.1010.20">
    <property type="entry name" value="4-hydroxy-3-methylbut-2-enyl diphosphate reductase, catalytic domain"/>
    <property type="match status" value="2"/>
</dbReference>
<feature type="binding site" evidence="5">
    <location>
        <position position="12"/>
    </location>
    <ligand>
        <name>[4Fe-4S] cluster</name>
        <dbReference type="ChEBI" id="CHEBI:49883"/>
    </ligand>
</feature>
<feature type="binding site" evidence="5">
    <location>
        <position position="43"/>
    </location>
    <ligand>
        <name>isopentenyl diphosphate</name>
        <dbReference type="ChEBI" id="CHEBI:128769"/>
    </ligand>
</feature>
<keyword evidence="5" id="KW-0414">Isoprene biosynthesis</keyword>
<feature type="transmembrane region" description="Helical" evidence="6">
    <location>
        <begin position="298"/>
        <end position="318"/>
    </location>
</feature>
<feature type="binding site" evidence="5">
    <location>
        <position position="166"/>
    </location>
    <ligand>
        <name>(2E)-4-hydroxy-3-methylbut-2-enyl diphosphate</name>
        <dbReference type="ChEBI" id="CHEBI:128753"/>
    </ligand>
</feature>
<feature type="binding site" evidence="5">
    <location>
        <position position="226"/>
    </location>
    <ligand>
        <name>(2E)-4-hydroxy-3-methylbut-2-enyl diphosphate</name>
        <dbReference type="ChEBI" id="CHEBI:128753"/>
    </ligand>
</feature>
<keyword evidence="8" id="KW-1185">Reference proteome</keyword>
<keyword evidence="3 5" id="KW-0408">Iron</keyword>
<keyword evidence="6" id="KW-0812">Transmembrane</keyword>
<comment type="catalytic activity">
    <reaction evidence="5">
        <text>dimethylallyl diphosphate + 2 oxidized [2Fe-2S]-[ferredoxin] + H2O = (2E)-4-hydroxy-3-methylbut-2-enyl diphosphate + 2 reduced [2Fe-2S]-[ferredoxin] + 2 H(+)</text>
        <dbReference type="Rhea" id="RHEA:24825"/>
        <dbReference type="Rhea" id="RHEA-COMP:10000"/>
        <dbReference type="Rhea" id="RHEA-COMP:10001"/>
        <dbReference type="ChEBI" id="CHEBI:15377"/>
        <dbReference type="ChEBI" id="CHEBI:15378"/>
        <dbReference type="ChEBI" id="CHEBI:33737"/>
        <dbReference type="ChEBI" id="CHEBI:33738"/>
        <dbReference type="ChEBI" id="CHEBI:57623"/>
        <dbReference type="ChEBI" id="CHEBI:128753"/>
        <dbReference type="EC" id="1.17.7.4"/>
    </reaction>
</comment>
<feature type="binding site" evidence="5">
    <location>
        <position position="225"/>
    </location>
    <ligand>
        <name>isopentenyl diphosphate</name>
        <dbReference type="ChEBI" id="CHEBI:128769"/>
    </ligand>
</feature>
<feature type="binding site" evidence="5">
    <location>
        <position position="78"/>
    </location>
    <ligand>
        <name>(2E)-4-hydroxy-3-methylbut-2-enyl diphosphate</name>
        <dbReference type="ChEBI" id="CHEBI:128753"/>
    </ligand>
</feature>
<dbReference type="EMBL" id="JJMJ01000027">
    <property type="protein sequence ID" value="PPS22981.1"/>
    <property type="molecule type" value="Genomic_DNA"/>
</dbReference>
<comment type="caution">
    <text evidence="7">The sequence shown here is derived from an EMBL/GenBank/DDBJ whole genome shotgun (WGS) entry which is preliminary data.</text>
</comment>
<feature type="binding site" evidence="5">
    <location>
        <position position="128"/>
    </location>
    <ligand>
        <name>(2E)-4-hydroxy-3-methylbut-2-enyl diphosphate</name>
        <dbReference type="ChEBI" id="CHEBI:128753"/>
    </ligand>
</feature>
<reference evidence="7 8" key="1">
    <citation type="submission" date="2014-04" db="EMBL/GenBank/DDBJ databases">
        <title>Whole genome sequence of 'Brachyspira hampsonii' D13-03603F2.</title>
        <authorList>
            <person name="Patterson A.H."/>
            <person name="Chaban B."/>
            <person name="Fernando C."/>
            <person name="Harding J.C."/>
            <person name="Hill J.E."/>
        </authorList>
    </citation>
    <scope>NUCLEOTIDE SEQUENCE [LARGE SCALE GENOMIC DNA]</scope>
    <source>
        <strain evidence="7 8">D13-03603F2</strain>
    </source>
</reference>
<comment type="cofactor">
    <cofactor evidence="5">
        <name>[4Fe-4S] cluster</name>
        <dbReference type="ChEBI" id="CHEBI:49883"/>
    </cofactor>
    <text evidence="5">Binds 1 [4Fe-4S] cluster per subunit.</text>
</comment>
<feature type="binding site" evidence="5">
    <location>
        <position position="226"/>
    </location>
    <ligand>
        <name>dimethylallyl diphosphate</name>
        <dbReference type="ChEBI" id="CHEBI:57623"/>
    </ligand>
</feature>
<keyword evidence="2 5" id="KW-0479">Metal-binding</keyword>
<feature type="binding site" evidence="5">
    <location>
        <position position="224"/>
    </location>
    <ligand>
        <name>isopentenyl diphosphate</name>
        <dbReference type="ChEBI" id="CHEBI:128769"/>
    </ligand>
</feature>
<feature type="binding site" evidence="5">
    <location>
        <position position="43"/>
    </location>
    <ligand>
        <name>dimethylallyl diphosphate</name>
        <dbReference type="ChEBI" id="CHEBI:57623"/>
    </ligand>
</feature>
<dbReference type="PANTHER" id="PTHR30426:SF0">
    <property type="entry name" value="4-HYDROXY-3-METHYLBUT-2-ENYL DIPHOSPHATE REDUCTASE"/>
    <property type="match status" value="1"/>
</dbReference>
<accession>A0ABX5B6X4</accession>
<feature type="binding site" evidence="5">
    <location>
        <position position="224"/>
    </location>
    <ligand>
        <name>(2E)-4-hydroxy-3-methylbut-2-enyl diphosphate</name>
        <dbReference type="ChEBI" id="CHEBI:128753"/>
    </ligand>
</feature>
<feature type="binding site" evidence="5">
    <location>
        <position position="267"/>
    </location>
    <ligand>
        <name>(2E)-4-hydroxy-3-methylbut-2-enyl diphosphate</name>
        <dbReference type="ChEBI" id="CHEBI:128753"/>
    </ligand>
</feature>
<feature type="transmembrane region" description="Helical" evidence="6">
    <location>
        <begin position="562"/>
        <end position="581"/>
    </location>
</feature>
<feature type="binding site" evidence="5">
    <location>
        <position position="225"/>
    </location>
    <ligand>
        <name>dimethylallyl diphosphate</name>
        <dbReference type="ChEBI" id="CHEBI:57623"/>
    </ligand>
</feature>
<comment type="pathway">
    <text evidence="5">Isoprenoid biosynthesis; dimethylallyl diphosphate biosynthesis; dimethylallyl diphosphate from (2E)-4-hydroxy-3-methylbutenyl diphosphate: step 1/1.</text>
</comment>
<comment type="pathway">
    <text evidence="5">Isoprenoid biosynthesis; isopentenyl diphosphate biosynthesis via DXP pathway; isopentenyl diphosphate from 1-deoxy-D-xylulose 5-phosphate: step 6/6.</text>
</comment>
<feature type="transmembrane region" description="Helical" evidence="6">
    <location>
        <begin position="461"/>
        <end position="479"/>
    </location>
</feature>
<dbReference type="CDD" id="cd13944">
    <property type="entry name" value="lytB_ispH"/>
    <property type="match status" value="1"/>
</dbReference>
<evidence type="ECO:0000256" key="1">
    <source>
        <dbReference type="ARBA" id="ARBA00022485"/>
    </source>
</evidence>
<gene>
    <name evidence="5" type="primary">ispH</name>
    <name evidence="7" type="ORF">DJ52_01675</name>
</gene>
<evidence type="ECO:0000256" key="3">
    <source>
        <dbReference type="ARBA" id="ARBA00023004"/>
    </source>
</evidence>
<keyword evidence="6" id="KW-0472">Membrane</keyword>
<feature type="binding site" evidence="5">
    <location>
        <position position="78"/>
    </location>
    <ligand>
        <name>isopentenyl diphosphate</name>
        <dbReference type="ChEBI" id="CHEBI:128769"/>
    </ligand>
</feature>
<feature type="transmembrane region" description="Helical" evidence="6">
    <location>
        <begin position="536"/>
        <end position="553"/>
    </location>
</feature>
<evidence type="ECO:0000256" key="6">
    <source>
        <dbReference type="SAM" id="Phobius"/>
    </source>
</evidence>
<evidence type="ECO:0000256" key="5">
    <source>
        <dbReference type="HAMAP-Rule" id="MF_00191"/>
    </source>
</evidence>
<dbReference type="RefSeq" id="WP_013113347.1">
    <property type="nucleotide sequence ID" value="NZ_JAWLPZ010000001.1"/>
</dbReference>
<keyword evidence="4 5" id="KW-0411">Iron-sulfur</keyword>